<reference evidence="3" key="1">
    <citation type="submission" date="2020-02" db="EMBL/GenBank/DDBJ databases">
        <authorList>
            <person name="Meier V. D."/>
        </authorList>
    </citation>
    <scope>NUCLEOTIDE SEQUENCE</scope>
    <source>
        <strain evidence="3">AVDCRST_MAG82</strain>
    </source>
</reference>
<protein>
    <recommendedName>
        <fullName evidence="2">PRC-barrel domain-containing protein</fullName>
    </recommendedName>
</protein>
<sequence>MDREVGPDPFAGLKKSSEEYSVYDTHYERIGRVDDVFLDERDAVSYIGVKMGFFGTNSTLVPVEIVRVNDRRSLIEVAVEAETIKHAPHFGHDETVSPELEDRVRTYFGLEPLLPSPQPEQLYPSDDRLAPDYRVDIEPGERMEAQERLAGQPGGQAGAPLAGERLDATTEERWDRNMREGGVTVHRRRG</sequence>
<feature type="compositionally biased region" description="Basic and acidic residues" evidence="1">
    <location>
        <begin position="138"/>
        <end position="147"/>
    </location>
</feature>
<feature type="region of interest" description="Disordered" evidence="1">
    <location>
        <begin position="138"/>
        <end position="190"/>
    </location>
</feature>
<organism evidence="3">
    <name type="scientific">uncultured Rubrobacteraceae bacterium</name>
    <dbReference type="NCBI Taxonomy" id="349277"/>
    <lineage>
        <taxon>Bacteria</taxon>
        <taxon>Bacillati</taxon>
        <taxon>Actinomycetota</taxon>
        <taxon>Rubrobacteria</taxon>
        <taxon>Rubrobacterales</taxon>
        <taxon>Rubrobacteraceae</taxon>
        <taxon>environmental samples</taxon>
    </lineage>
</organism>
<gene>
    <name evidence="3" type="ORF">AVDCRST_MAG82-1072</name>
</gene>
<name>A0A6J4PIM2_9ACTN</name>
<dbReference type="EMBL" id="CADCVA010000147">
    <property type="protein sequence ID" value="CAA9415519.1"/>
    <property type="molecule type" value="Genomic_DNA"/>
</dbReference>
<dbReference type="GO" id="GO:0019684">
    <property type="term" value="P:photosynthesis, light reaction"/>
    <property type="evidence" value="ECO:0007669"/>
    <property type="project" value="InterPro"/>
</dbReference>
<evidence type="ECO:0000259" key="2">
    <source>
        <dbReference type="Pfam" id="PF05239"/>
    </source>
</evidence>
<dbReference type="AlphaFoldDB" id="A0A6J4PIM2"/>
<evidence type="ECO:0000256" key="1">
    <source>
        <dbReference type="SAM" id="MobiDB-lite"/>
    </source>
</evidence>
<dbReference type="InterPro" id="IPR027275">
    <property type="entry name" value="PRC-brl_dom"/>
</dbReference>
<dbReference type="InterPro" id="IPR011033">
    <property type="entry name" value="PRC_barrel-like_sf"/>
</dbReference>
<dbReference type="Pfam" id="PF05239">
    <property type="entry name" value="PRC"/>
    <property type="match status" value="1"/>
</dbReference>
<evidence type="ECO:0000313" key="3">
    <source>
        <dbReference type="EMBL" id="CAA9415519.1"/>
    </source>
</evidence>
<dbReference type="Gene3D" id="3.90.50.10">
    <property type="entry name" value="Photosynthetic Reaction Center, subunit H, domain 2"/>
    <property type="match status" value="1"/>
</dbReference>
<dbReference type="SUPFAM" id="SSF50346">
    <property type="entry name" value="PRC-barrel domain"/>
    <property type="match status" value="1"/>
</dbReference>
<proteinExistence type="predicted"/>
<feature type="domain" description="PRC-barrel" evidence="2">
    <location>
        <begin position="20"/>
        <end position="76"/>
    </location>
</feature>
<dbReference type="InterPro" id="IPR014747">
    <property type="entry name" value="Bac_photo_RC_H_C"/>
</dbReference>
<dbReference type="GO" id="GO:0030077">
    <property type="term" value="C:plasma membrane light-harvesting complex"/>
    <property type="evidence" value="ECO:0007669"/>
    <property type="project" value="InterPro"/>
</dbReference>
<feature type="compositionally biased region" description="Basic and acidic residues" evidence="1">
    <location>
        <begin position="164"/>
        <end position="179"/>
    </location>
</feature>
<accession>A0A6J4PIM2</accession>